<gene>
    <name evidence="1" type="ORF">J122_2754</name>
    <name evidence="2" type="ORF">J122_2770</name>
</gene>
<proteinExistence type="predicted"/>
<evidence type="ECO:0000313" key="3">
    <source>
        <dbReference type="Proteomes" id="UP000070282"/>
    </source>
</evidence>
<dbReference type="Proteomes" id="UP000070282">
    <property type="component" value="Unassembled WGS sequence"/>
</dbReference>
<sequence length="57" mass="6493">MGKIFQALGLIENFLDQMTCGNRIIQSNVLSYGIQFLKGRLRPDYFSHLLIFSLASL</sequence>
<organism evidence="1 3">
    <name type="scientific">Marinobacter excellens LAMA 842</name>
    <dbReference type="NCBI Taxonomy" id="1306954"/>
    <lineage>
        <taxon>Bacteria</taxon>
        <taxon>Pseudomonadati</taxon>
        <taxon>Pseudomonadota</taxon>
        <taxon>Gammaproteobacteria</taxon>
        <taxon>Pseudomonadales</taxon>
        <taxon>Marinobacteraceae</taxon>
        <taxon>Marinobacter</taxon>
    </lineage>
</organism>
<dbReference type="EMBL" id="LOCO01000016">
    <property type="protein sequence ID" value="KXO08408.1"/>
    <property type="molecule type" value="Genomic_DNA"/>
</dbReference>
<reference evidence="3" key="1">
    <citation type="submission" date="2015-12" db="EMBL/GenBank/DDBJ databases">
        <authorList>
            <person name="Lima A."/>
            <person name="Farahani Zayas N."/>
            <person name="Castro Da Silva M.A."/>
            <person name="Cabral A."/>
            <person name="Pessatti M.L."/>
        </authorList>
    </citation>
    <scope>NUCLEOTIDE SEQUENCE [LARGE SCALE GENOMIC DNA]</scope>
    <source>
        <strain evidence="3">LAMA 842</strain>
    </source>
</reference>
<keyword evidence="3" id="KW-1185">Reference proteome</keyword>
<evidence type="ECO:0000313" key="1">
    <source>
        <dbReference type="EMBL" id="KXO08394.1"/>
    </source>
</evidence>
<dbReference type="AlphaFoldDB" id="A0A137S7I5"/>
<dbReference type="EMBL" id="LOCO01000016">
    <property type="protein sequence ID" value="KXO08394.1"/>
    <property type="molecule type" value="Genomic_DNA"/>
</dbReference>
<evidence type="ECO:0000313" key="2">
    <source>
        <dbReference type="EMBL" id="KXO08408.1"/>
    </source>
</evidence>
<reference evidence="1" key="2">
    <citation type="submission" date="2015-12" db="EMBL/GenBank/DDBJ databases">
        <authorList>
            <person name="Shamseldin A."/>
            <person name="Moawad H."/>
            <person name="Abd El-Rahim W.M."/>
            <person name="Sadowsky M.J."/>
        </authorList>
    </citation>
    <scope>NUCLEOTIDE SEQUENCE [LARGE SCALE GENOMIC DNA]</scope>
    <source>
        <strain evidence="1">LAMA 842</strain>
    </source>
</reference>
<comment type="caution">
    <text evidence="1">The sequence shown here is derived from an EMBL/GenBank/DDBJ whole genome shotgun (WGS) entry which is preliminary data.</text>
</comment>
<protein>
    <submittedName>
        <fullName evidence="1">Uncharacterized protein</fullName>
    </submittedName>
</protein>
<accession>A0A137S7I5</accession>
<name>A0A137S7I5_9GAMM</name>